<dbReference type="Proteomes" id="UP001055439">
    <property type="component" value="Chromosome 4"/>
</dbReference>
<evidence type="ECO:0000313" key="2">
    <source>
        <dbReference type="Proteomes" id="UP001055439"/>
    </source>
</evidence>
<dbReference type="AlphaFoldDB" id="A0A9E7JYK2"/>
<reference evidence="1" key="1">
    <citation type="submission" date="2022-05" db="EMBL/GenBank/DDBJ databases">
        <title>The Musa troglodytarum L. genome provides insights into the mechanism of non-climacteric behaviour and enrichment of carotenoids.</title>
        <authorList>
            <person name="Wang J."/>
        </authorList>
    </citation>
    <scope>NUCLEOTIDE SEQUENCE</scope>
    <source>
        <tissue evidence="1">Leaf</tissue>
    </source>
</reference>
<name>A0A9E7JYK2_9LILI</name>
<gene>
    <name evidence="1" type="ORF">MUK42_35120</name>
</gene>
<proteinExistence type="predicted"/>
<protein>
    <submittedName>
        <fullName evidence="1">Uncharacterized protein</fullName>
    </submittedName>
</protein>
<accession>A0A9E7JYK2</accession>
<dbReference type="EMBL" id="CP097506">
    <property type="protein sequence ID" value="URD99497.1"/>
    <property type="molecule type" value="Genomic_DNA"/>
</dbReference>
<organism evidence="1 2">
    <name type="scientific">Musa troglodytarum</name>
    <name type="common">fe'i banana</name>
    <dbReference type="NCBI Taxonomy" id="320322"/>
    <lineage>
        <taxon>Eukaryota</taxon>
        <taxon>Viridiplantae</taxon>
        <taxon>Streptophyta</taxon>
        <taxon>Embryophyta</taxon>
        <taxon>Tracheophyta</taxon>
        <taxon>Spermatophyta</taxon>
        <taxon>Magnoliopsida</taxon>
        <taxon>Liliopsida</taxon>
        <taxon>Zingiberales</taxon>
        <taxon>Musaceae</taxon>
        <taxon>Musa</taxon>
    </lineage>
</organism>
<sequence length="68" mass="7508">MAAFICDGTTWDQTSNKCALNSKMYAISGNNISMKKGTVPYGMHRHQIFLVSPAYKCTTDLPSPQAHK</sequence>
<evidence type="ECO:0000313" key="1">
    <source>
        <dbReference type="EMBL" id="URD99497.1"/>
    </source>
</evidence>
<keyword evidence="2" id="KW-1185">Reference proteome</keyword>